<dbReference type="PANTHER" id="PTHR43289">
    <property type="entry name" value="MITOGEN-ACTIVATED PROTEIN KINASE KINASE KINASE 20-RELATED"/>
    <property type="match status" value="1"/>
</dbReference>
<dbReference type="PROSITE" id="PS00108">
    <property type="entry name" value="PROTEIN_KINASE_ST"/>
    <property type="match status" value="1"/>
</dbReference>
<dbReference type="PROSITE" id="PS50011">
    <property type="entry name" value="PROTEIN_KINASE_DOM"/>
    <property type="match status" value="1"/>
</dbReference>
<evidence type="ECO:0000256" key="1">
    <source>
        <dbReference type="ARBA" id="ARBA00012513"/>
    </source>
</evidence>
<dbReference type="SUPFAM" id="SSF56112">
    <property type="entry name" value="Protein kinase-like (PK-like)"/>
    <property type="match status" value="1"/>
</dbReference>
<evidence type="ECO:0000256" key="3">
    <source>
        <dbReference type="ARBA" id="ARBA00022679"/>
    </source>
</evidence>
<dbReference type="CDD" id="cd14014">
    <property type="entry name" value="STKc_PknB_like"/>
    <property type="match status" value="1"/>
</dbReference>
<dbReference type="InterPro" id="IPR011009">
    <property type="entry name" value="Kinase-like_dom_sf"/>
</dbReference>
<keyword evidence="13" id="KW-1185">Reference proteome</keyword>
<proteinExistence type="predicted"/>
<dbReference type="EC" id="2.7.11.1" evidence="1"/>
<dbReference type="RefSeq" id="WP_007571387.1">
    <property type="nucleotide sequence ID" value="NZ_AGUD01000041.1"/>
</dbReference>
<evidence type="ECO:0000256" key="10">
    <source>
        <dbReference type="SAM" id="MobiDB-lite"/>
    </source>
</evidence>
<evidence type="ECO:0000259" key="11">
    <source>
        <dbReference type="PROSITE" id="PS50011"/>
    </source>
</evidence>
<evidence type="ECO:0000256" key="7">
    <source>
        <dbReference type="ARBA" id="ARBA00047899"/>
    </source>
</evidence>
<dbReference type="OrthoDB" id="5622056at2"/>
<dbReference type="EMBL" id="AGUD01000041">
    <property type="protein sequence ID" value="EHN12197.1"/>
    <property type="molecule type" value="Genomic_DNA"/>
</dbReference>
<protein>
    <recommendedName>
        <fullName evidence="1">non-specific serine/threonine protein kinase</fullName>
        <ecNumber evidence="1">2.7.11.1</ecNumber>
    </recommendedName>
</protein>
<comment type="catalytic activity">
    <reaction evidence="7">
        <text>L-threonyl-[protein] + ATP = O-phospho-L-threonyl-[protein] + ADP + H(+)</text>
        <dbReference type="Rhea" id="RHEA:46608"/>
        <dbReference type="Rhea" id="RHEA-COMP:11060"/>
        <dbReference type="Rhea" id="RHEA-COMP:11605"/>
        <dbReference type="ChEBI" id="CHEBI:15378"/>
        <dbReference type="ChEBI" id="CHEBI:30013"/>
        <dbReference type="ChEBI" id="CHEBI:30616"/>
        <dbReference type="ChEBI" id="CHEBI:61977"/>
        <dbReference type="ChEBI" id="CHEBI:456216"/>
        <dbReference type="EC" id="2.7.11.1"/>
    </reaction>
</comment>
<dbReference type="FunFam" id="3.30.200.20:FF:000035">
    <property type="entry name" value="Serine/threonine protein kinase Stk1"/>
    <property type="match status" value="1"/>
</dbReference>
<dbReference type="InterPro" id="IPR008271">
    <property type="entry name" value="Ser/Thr_kinase_AS"/>
</dbReference>
<evidence type="ECO:0000313" key="13">
    <source>
        <dbReference type="Proteomes" id="UP000005143"/>
    </source>
</evidence>
<evidence type="ECO:0000256" key="2">
    <source>
        <dbReference type="ARBA" id="ARBA00022527"/>
    </source>
</evidence>
<dbReference type="AlphaFoldDB" id="H0E299"/>
<comment type="caution">
    <text evidence="12">The sequence shown here is derived from an EMBL/GenBank/DDBJ whole genome shotgun (WGS) entry which is preliminary data.</text>
</comment>
<evidence type="ECO:0000256" key="8">
    <source>
        <dbReference type="ARBA" id="ARBA00048679"/>
    </source>
</evidence>
<dbReference type="GO" id="GO:0106310">
    <property type="term" value="F:protein serine kinase activity"/>
    <property type="evidence" value="ECO:0007669"/>
    <property type="project" value="RHEA"/>
</dbReference>
<gene>
    <name evidence="12" type="ORF">PAI11_09120</name>
</gene>
<evidence type="ECO:0000313" key="12">
    <source>
        <dbReference type="EMBL" id="EHN12197.1"/>
    </source>
</evidence>
<organism evidence="12 13">
    <name type="scientific">Patulibacter medicamentivorans</name>
    <dbReference type="NCBI Taxonomy" id="1097667"/>
    <lineage>
        <taxon>Bacteria</taxon>
        <taxon>Bacillati</taxon>
        <taxon>Actinomycetota</taxon>
        <taxon>Thermoleophilia</taxon>
        <taxon>Solirubrobacterales</taxon>
        <taxon>Patulibacteraceae</taxon>
        <taxon>Patulibacter</taxon>
    </lineage>
</organism>
<dbReference type="PANTHER" id="PTHR43289:SF6">
    <property type="entry name" value="SERINE_THREONINE-PROTEIN KINASE NEKL-3"/>
    <property type="match status" value="1"/>
</dbReference>
<dbReference type="Gene3D" id="1.10.510.10">
    <property type="entry name" value="Transferase(Phosphotransferase) domain 1"/>
    <property type="match status" value="1"/>
</dbReference>
<dbReference type="GO" id="GO:0004674">
    <property type="term" value="F:protein serine/threonine kinase activity"/>
    <property type="evidence" value="ECO:0007669"/>
    <property type="project" value="UniProtKB-KW"/>
</dbReference>
<dbReference type="GO" id="GO:0005524">
    <property type="term" value="F:ATP binding"/>
    <property type="evidence" value="ECO:0007669"/>
    <property type="project" value="UniProtKB-UniRule"/>
</dbReference>
<evidence type="ECO:0000256" key="5">
    <source>
        <dbReference type="ARBA" id="ARBA00022777"/>
    </source>
</evidence>
<keyword evidence="5 12" id="KW-0418">Kinase</keyword>
<feature type="region of interest" description="Disordered" evidence="10">
    <location>
        <begin position="260"/>
        <end position="312"/>
    </location>
</feature>
<evidence type="ECO:0000256" key="6">
    <source>
        <dbReference type="ARBA" id="ARBA00022840"/>
    </source>
</evidence>
<dbReference type="Pfam" id="PF00069">
    <property type="entry name" value="Pkinase"/>
    <property type="match status" value="1"/>
</dbReference>
<dbReference type="InterPro" id="IPR000719">
    <property type="entry name" value="Prot_kinase_dom"/>
</dbReference>
<keyword evidence="6 9" id="KW-0067">ATP-binding</keyword>
<dbReference type="Proteomes" id="UP000005143">
    <property type="component" value="Unassembled WGS sequence"/>
</dbReference>
<keyword evidence="3 12" id="KW-0808">Transferase</keyword>
<dbReference type="PATRIC" id="fig|1097667.3.peg.909"/>
<reference evidence="12 13" key="1">
    <citation type="journal article" date="2013" name="Biodegradation">
        <title>Quantitative proteomic analysis of ibuprofen-degrading Patulibacter sp. strain I11.</title>
        <authorList>
            <person name="Almeida B."/>
            <person name="Kjeldal H."/>
            <person name="Lolas I."/>
            <person name="Knudsen A.D."/>
            <person name="Carvalho G."/>
            <person name="Nielsen K.L."/>
            <person name="Barreto Crespo M.T."/>
            <person name="Stensballe A."/>
            <person name="Nielsen J.L."/>
        </authorList>
    </citation>
    <scope>NUCLEOTIDE SEQUENCE [LARGE SCALE GENOMIC DNA]</scope>
    <source>
        <strain evidence="12 13">I11</strain>
    </source>
</reference>
<dbReference type="InterPro" id="IPR017441">
    <property type="entry name" value="Protein_kinase_ATP_BS"/>
</dbReference>
<keyword evidence="2" id="KW-0723">Serine/threonine-protein kinase</keyword>
<dbReference type="SMART" id="SM00220">
    <property type="entry name" value="S_TKc"/>
    <property type="match status" value="1"/>
</dbReference>
<evidence type="ECO:0000256" key="9">
    <source>
        <dbReference type="PROSITE-ProRule" id="PRU10141"/>
    </source>
</evidence>
<sequence length="327" mass="35396">MQLRPGEIVDGYRIQRPIGRGGMGAVYLAEHLSLRRPVALKIVTAALAEDPAFRERFEREARLAARLDHPNVVAVYDAGVHEAGPWLAMRYVDGQDLSRRLRAAEGGRLTPEAAVRVIEQVAAGLDHAHAAGLVHRDVKPANVLIEDGDAGRALLADFGLTKEVGDADDLTATGVVVGSVDYLAPERIAHGHVDGRADVYALAAMLWTLLTGRPPFDGQTATKLYRHVHAPRPEPSRLDPGLAGFDAVVARGMAIDPDQRYASAGDLARRRPRRARGPAAGRDGADRGPRRGRAGPGRRGGRRDRPAPEAAAVPGWRGWRRWCGGWW</sequence>
<comment type="catalytic activity">
    <reaction evidence="8">
        <text>L-seryl-[protein] + ATP = O-phospho-L-seryl-[protein] + ADP + H(+)</text>
        <dbReference type="Rhea" id="RHEA:17989"/>
        <dbReference type="Rhea" id="RHEA-COMP:9863"/>
        <dbReference type="Rhea" id="RHEA-COMP:11604"/>
        <dbReference type="ChEBI" id="CHEBI:15378"/>
        <dbReference type="ChEBI" id="CHEBI:29999"/>
        <dbReference type="ChEBI" id="CHEBI:30616"/>
        <dbReference type="ChEBI" id="CHEBI:83421"/>
        <dbReference type="ChEBI" id="CHEBI:456216"/>
        <dbReference type="EC" id="2.7.11.1"/>
    </reaction>
</comment>
<accession>H0E299</accession>
<keyword evidence="4 9" id="KW-0547">Nucleotide-binding</keyword>
<feature type="domain" description="Protein kinase" evidence="11">
    <location>
        <begin position="12"/>
        <end position="274"/>
    </location>
</feature>
<feature type="binding site" evidence="9">
    <location>
        <position position="41"/>
    </location>
    <ligand>
        <name>ATP</name>
        <dbReference type="ChEBI" id="CHEBI:30616"/>
    </ligand>
</feature>
<evidence type="ECO:0000256" key="4">
    <source>
        <dbReference type="ARBA" id="ARBA00022741"/>
    </source>
</evidence>
<dbReference type="PROSITE" id="PS00107">
    <property type="entry name" value="PROTEIN_KINASE_ATP"/>
    <property type="match status" value="1"/>
</dbReference>
<name>H0E299_9ACTN</name>
<dbReference type="Gene3D" id="3.30.200.20">
    <property type="entry name" value="Phosphorylase Kinase, domain 1"/>
    <property type="match status" value="1"/>
</dbReference>